<dbReference type="EMBL" id="CP025491">
    <property type="protein sequence ID" value="AUH73160.1"/>
    <property type="molecule type" value="Genomic_DNA"/>
</dbReference>
<reference evidence="1 2" key="1">
    <citation type="submission" date="2017-12" db="EMBL/GenBank/DDBJ databases">
        <title>Legionella sainthelensi LA01-117, whole genome sequence of a clinical isolate from New Zealand.</title>
        <authorList>
            <person name="Cree S.L."/>
            <person name="Slow S."/>
            <person name="Kennedy M.A."/>
            <person name="Murdoch D.R."/>
            <person name="Biggs P.J."/>
            <person name="Anderson T."/>
        </authorList>
    </citation>
    <scope>NUCLEOTIDE SEQUENCE [LARGE SCALE GENOMIC DNA]</scope>
    <source>
        <strain evidence="1 2">LA01-117</strain>
    </source>
</reference>
<gene>
    <name evidence="1" type="ORF">CAB17_14695</name>
</gene>
<keyword evidence="2" id="KW-1185">Reference proteome</keyword>
<proteinExistence type="predicted"/>
<dbReference type="Proteomes" id="UP000234343">
    <property type="component" value="Chromosome"/>
</dbReference>
<dbReference type="AlphaFoldDB" id="A0A2H5FNS9"/>
<organism evidence="1 2">
    <name type="scientific">Legionella sainthelensi</name>
    <dbReference type="NCBI Taxonomy" id="28087"/>
    <lineage>
        <taxon>Bacteria</taxon>
        <taxon>Pseudomonadati</taxon>
        <taxon>Pseudomonadota</taxon>
        <taxon>Gammaproteobacteria</taxon>
        <taxon>Legionellales</taxon>
        <taxon>Legionellaceae</taxon>
        <taxon>Legionella</taxon>
    </lineage>
</organism>
<sequence length="322" mass="36546">MPYPIGDQACSTWALSGDESSLTNIHQKFMELADNLLNQDRSKLGNNLQEQRLEAMRQIVALRDPTEYPVENIYFCGCFNSKEDLVASHFWIEDHTHGITTDTFINRDSVVVIDEVGIEGKPFRSGCEGKAFPADQITRVKIDGYTKGQVDILINYTRPQAVIESVIQAQKDDILSSIRLRDESQYKLDNITKFPHRNTENGRKQLNNEVIKFTNQILMKEQKLEELMLDLPKKPPLPQSRNGNRIDIYEGSSKLRTAMTGALKARQAIIIKELDPETIDHPPSSSLVRSLNSTLDNFVNRLSTIVDRFSLNNSTSPTPIRK</sequence>
<protein>
    <recommendedName>
        <fullName evidence="3">Coiled-coil protein</fullName>
    </recommendedName>
</protein>
<evidence type="ECO:0000313" key="2">
    <source>
        <dbReference type="Proteomes" id="UP000234343"/>
    </source>
</evidence>
<evidence type="ECO:0008006" key="3">
    <source>
        <dbReference type="Google" id="ProtNLM"/>
    </source>
</evidence>
<evidence type="ECO:0000313" key="1">
    <source>
        <dbReference type="EMBL" id="AUH73160.1"/>
    </source>
</evidence>
<accession>A0A2H5FNS9</accession>
<name>A0A2H5FNS9_9GAMM</name>
<dbReference type="KEGG" id="lsh:CAB17_14695"/>
<dbReference type="RefSeq" id="WP_101900703.1">
    <property type="nucleotide sequence ID" value="NZ_CP025491.2"/>
</dbReference>